<proteinExistence type="predicted"/>
<evidence type="ECO:0000313" key="2">
    <source>
        <dbReference type="Proteomes" id="UP001456524"/>
    </source>
</evidence>
<name>A0ABR1XFA7_9PEZI</name>
<dbReference type="Proteomes" id="UP001456524">
    <property type="component" value="Unassembled WGS sequence"/>
</dbReference>
<gene>
    <name evidence="1" type="ORF">IWX90DRAFT_90897</name>
</gene>
<protein>
    <submittedName>
        <fullName evidence="1">Uncharacterized protein</fullName>
    </submittedName>
</protein>
<evidence type="ECO:0000313" key="1">
    <source>
        <dbReference type="EMBL" id="KAK8151766.1"/>
    </source>
</evidence>
<comment type="caution">
    <text evidence="1">The sequence shown here is derived from an EMBL/GenBank/DDBJ whole genome shotgun (WGS) entry which is preliminary data.</text>
</comment>
<sequence>MPTSGDDASGGHCGCLSDSDIITIVWTHERPTDQVHLDTALGFSSSAAMSFGRDVFVINPLEVACGGWRMQQLRWRRLKSKQRQWSDSISGLDASYAAAMQTDPTNIKIDSSRVVCGGLEPPKASPLRLQSEAAAMTSLRARQAAGHATVDRKQTAERRDCLRCSALSTSAQIQNCRLVERRPSSPSSKLLFSLVRIFCIPPSLIPTVYSHARRSHAQGMDFSD</sequence>
<organism evidence="1 2">
    <name type="scientific">Phyllosticta citrichinensis</name>
    <dbReference type="NCBI Taxonomy" id="1130410"/>
    <lineage>
        <taxon>Eukaryota</taxon>
        <taxon>Fungi</taxon>
        <taxon>Dikarya</taxon>
        <taxon>Ascomycota</taxon>
        <taxon>Pezizomycotina</taxon>
        <taxon>Dothideomycetes</taxon>
        <taxon>Dothideomycetes incertae sedis</taxon>
        <taxon>Botryosphaeriales</taxon>
        <taxon>Phyllostictaceae</taxon>
        <taxon>Phyllosticta</taxon>
    </lineage>
</organism>
<accession>A0ABR1XFA7</accession>
<dbReference type="EMBL" id="JBBWUH010000016">
    <property type="protein sequence ID" value="KAK8151766.1"/>
    <property type="molecule type" value="Genomic_DNA"/>
</dbReference>
<keyword evidence="2" id="KW-1185">Reference proteome</keyword>
<reference evidence="1 2" key="1">
    <citation type="journal article" date="2022" name="G3 (Bethesda)">
        <title>Enemy or ally: a genomic approach to elucidate the lifestyle of Phyllosticta citrichinaensis.</title>
        <authorList>
            <person name="Buijs V.A."/>
            <person name="Groenewald J.Z."/>
            <person name="Haridas S."/>
            <person name="LaButti K.M."/>
            <person name="Lipzen A."/>
            <person name="Martin F.M."/>
            <person name="Barry K."/>
            <person name="Grigoriev I.V."/>
            <person name="Crous P.W."/>
            <person name="Seidl M.F."/>
        </authorList>
    </citation>
    <scope>NUCLEOTIDE SEQUENCE [LARGE SCALE GENOMIC DNA]</scope>
    <source>
        <strain evidence="1 2">CBS 129764</strain>
    </source>
</reference>